<feature type="transmembrane region" description="Helical" evidence="1">
    <location>
        <begin position="360"/>
        <end position="389"/>
    </location>
</feature>
<reference evidence="2" key="1">
    <citation type="submission" date="2020-05" db="EMBL/GenBank/DDBJ databases">
        <authorList>
            <person name="Chiriac C."/>
            <person name="Salcher M."/>
            <person name="Ghai R."/>
            <person name="Kavagutti S V."/>
        </authorList>
    </citation>
    <scope>NUCLEOTIDE SEQUENCE</scope>
</reference>
<keyword evidence="1" id="KW-1133">Transmembrane helix</keyword>
<feature type="transmembrane region" description="Helical" evidence="1">
    <location>
        <begin position="822"/>
        <end position="846"/>
    </location>
</feature>
<proteinExistence type="predicted"/>
<feature type="transmembrane region" description="Helical" evidence="1">
    <location>
        <begin position="401"/>
        <end position="428"/>
    </location>
</feature>
<gene>
    <name evidence="2" type="ORF">UFOPK3662_01527</name>
</gene>
<feature type="transmembrane region" description="Helical" evidence="1">
    <location>
        <begin position="477"/>
        <end position="498"/>
    </location>
</feature>
<keyword evidence="1" id="KW-0812">Transmembrane</keyword>
<protein>
    <submittedName>
        <fullName evidence="2">Unannotated protein</fullName>
    </submittedName>
</protein>
<dbReference type="EMBL" id="CAFBMW010000010">
    <property type="protein sequence ID" value="CAB4935756.1"/>
    <property type="molecule type" value="Genomic_DNA"/>
</dbReference>
<feature type="transmembrane region" description="Helical" evidence="1">
    <location>
        <begin position="518"/>
        <end position="540"/>
    </location>
</feature>
<organism evidence="2">
    <name type="scientific">freshwater metagenome</name>
    <dbReference type="NCBI Taxonomy" id="449393"/>
    <lineage>
        <taxon>unclassified sequences</taxon>
        <taxon>metagenomes</taxon>
        <taxon>ecological metagenomes</taxon>
    </lineage>
</organism>
<feature type="transmembrane region" description="Helical" evidence="1">
    <location>
        <begin position="448"/>
        <end position="465"/>
    </location>
</feature>
<feature type="transmembrane region" description="Helical" evidence="1">
    <location>
        <begin position="766"/>
        <end position="790"/>
    </location>
</feature>
<dbReference type="AlphaFoldDB" id="A0A6J7IY94"/>
<keyword evidence="1" id="KW-0472">Membrane</keyword>
<sequence>MAPAPILRGALVRGLRAPAWAGLLVLATALLVASLAAPALFARAAHDAALQRIRAAAEDDTFRIAPVDLRASWGGRLGEPATVGLRADLDALPGFGPAEVTSFATGPTRVREPVLLAGDRSAVGTLWARDGALEALGGDRDTSGVWVPAEVAEDLGVGVGDTVRVAARRLLDGSVGRKVPLEVLGTFDPAPGSPLPQPVLDLGVRRVDLPLADADVPDSALLITDRNTLERTSLRISDVPRHVADLPLDPGLGPEAASRAARARDALQAEAFRGGSPLANRLAQARPVAAQLQLASGLPEVLDDAEEVLGASRAAVAPFARATQAMALLLLLAVHVLWARSRAAESWTLTEWGLGPLRRGVLAGLEVLPPAVVAAPLGAGLALAGVALAGPPGRLGVRDSLAATAATCALASVLVVLGAVVLATLAALQQEREAARGPRHQPMRVPWALAWFSAAVVVGVAVLTLDVDERATSPLAAAFPLAVATGVAVVVMWLAALLPRPRLGREGSLVWLALRRSAATTGAATSVLAIGLTVLGYGLAVRDGVGIAVADKAAALTGAATRVDVGEQLVGRRTGEAAALAGPDSVVVYRRGVTLPPAFGEQPLLMADPADLAAVVDWGATLDETGRGALAELAAVGDPDDPVPVVLAGTTEARRGDTVTLTFNSSVDVDAVVVAAVEAFPGSESEDGAVTVVAPTRQLVRALPPWFAPSTPFDQTVGSGVFSASIWSSGSSTAVQQRLRDVGLESQEVTLLAASRTRPELLSASWAVGYLVPLGLAAACLVAATGLLLARRLLERDRVPDVLLRHMGWSWRSLTLSRTGELVATIALAVLAAGLATTILILGPTVVETSAQLPPLARPTVSVGGLAWWVSSWLLVLLAAVLALAIGGGRRHPGEVLRDQR</sequence>
<evidence type="ECO:0000256" key="1">
    <source>
        <dbReference type="SAM" id="Phobius"/>
    </source>
</evidence>
<evidence type="ECO:0000313" key="2">
    <source>
        <dbReference type="EMBL" id="CAB4935756.1"/>
    </source>
</evidence>
<accession>A0A6J7IY94</accession>
<name>A0A6J7IY94_9ZZZZ</name>
<feature type="transmembrane region" description="Helical" evidence="1">
    <location>
        <begin position="866"/>
        <end position="888"/>
    </location>
</feature>